<keyword evidence="2" id="KW-1185">Reference proteome</keyword>
<organism evidence="1 2">
    <name type="scientific">Oopsacas minuta</name>
    <dbReference type="NCBI Taxonomy" id="111878"/>
    <lineage>
        <taxon>Eukaryota</taxon>
        <taxon>Metazoa</taxon>
        <taxon>Porifera</taxon>
        <taxon>Hexactinellida</taxon>
        <taxon>Hexasterophora</taxon>
        <taxon>Lyssacinosida</taxon>
        <taxon>Leucopsacidae</taxon>
        <taxon>Oopsacas</taxon>
    </lineage>
</organism>
<reference evidence="1 2" key="1">
    <citation type="journal article" date="2023" name="BMC Biol.">
        <title>The compact genome of the sponge Oopsacas minuta (Hexactinellida) is lacking key metazoan core genes.</title>
        <authorList>
            <person name="Santini S."/>
            <person name="Schenkelaars Q."/>
            <person name="Jourda C."/>
            <person name="Duchesne M."/>
            <person name="Belahbib H."/>
            <person name="Rocher C."/>
            <person name="Selva M."/>
            <person name="Riesgo A."/>
            <person name="Vervoort M."/>
            <person name="Leys S.P."/>
            <person name="Kodjabachian L."/>
            <person name="Le Bivic A."/>
            <person name="Borchiellini C."/>
            <person name="Claverie J.M."/>
            <person name="Renard E."/>
        </authorList>
    </citation>
    <scope>NUCLEOTIDE SEQUENCE [LARGE SCALE GENOMIC DNA]</scope>
    <source>
        <strain evidence="1">SPO-2</strain>
    </source>
</reference>
<evidence type="ECO:0000313" key="1">
    <source>
        <dbReference type="EMBL" id="KAI6660388.1"/>
    </source>
</evidence>
<sequence>MINAYNDILTLKQEEFYTKELRKRKREEISVFLSERNNKLKSDSILSHSPSTEAFPVFPPAPNSAPLSVTDQNTHTVPVHHLIPNPQWDQFIEEQLLQMLCSWNPDKPSISSLHLCGVVRKRTTHKQLSHITLLHILDKLAFSGLITINSKCPTFTLDVPLKKEDIPVYDLSYVDVYKVKAYLEEAETQNYLSKNIDTLTDEELSNLIEDLLQATTYRERENKRVGDEIKDLLERPTVKERYIQEKFRTQGGSKLRTFCPSGTKEECRKARGSEAACKRLHFKKLINQHTDETLGE</sequence>
<dbReference type="Proteomes" id="UP001165289">
    <property type="component" value="Unassembled WGS sequence"/>
</dbReference>
<gene>
    <name evidence="1" type="ORF">LOD99_13974</name>
</gene>
<protein>
    <submittedName>
        <fullName evidence="1">N6-adenosine-methyltransferase subunit</fullName>
    </submittedName>
</protein>
<dbReference type="EMBL" id="JAKMXF010000033">
    <property type="protein sequence ID" value="KAI6660388.1"/>
    <property type="molecule type" value="Genomic_DNA"/>
</dbReference>
<dbReference type="AlphaFoldDB" id="A0AAV7KGH1"/>
<comment type="caution">
    <text evidence="1">The sequence shown here is derived from an EMBL/GenBank/DDBJ whole genome shotgun (WGS) entry which is preliminary data.</text>
</comment>
<evidence type="ECO:0000313" key="2">
    <source>
        <dbReference type="Proteomes" id="UP001165289"/>
    </source>
</evidence>
<accession>A0AAV7KGH1</accession>
<proteinExistence type="predicted"/>
<name>A0AAV7KGH1_9METZ</name>